<reference evidence="1" key="1">
    <citation type="journal article" date="2019" name="MBio">
        <title>Virus Genomes from Deep Sea Sediments Expand the Ocean Megavirome and Support Independent Origins of Viral Gigantism.</title>
        <authorList>
            <person name="Backstrom D."/>
            <person name="Yutin N."/>
            <person name="Jorgensen S.L."/>
            <person name="Dharamshi J."/>
            <person name="Homa F."/>
            <person name="Zaremba-Niedwiedzka K."/>
            <person name="Spang A."/>
            <person name="Wolf Y.I."/>
            <person name="Koonin E.V."/>
            <person name="Ettema T.J."/>
        </authorList>
    </citation>
    <scope>NUCLEOTIDE SEQUENCE</scope>
</reference>
<proteinExistence type="predicted"/>
<organism evidence="1">
    <name type="scientific">Pithovirus LCPAC001</name>
    <dbReference type="NCBI Taxonomy" id="2506585"/>
    <lineage>
        <taxon>Viruses</taxon>
        <taxon>Pithoviruses</taxon>
    </lineage>
</organism>
<gene>
    <name evidence="1" type="ORF">LCPAC001_00850</name>
</gene>
<evidence type="ECO:0000313" key="1">
    <source>
        <dbReference type="EMBL" id="QBK89575.1"/>
    </source>
</evidence>
<name>A0A481Z2B3_9VIRU</name>
<sequence length="284" mass="33030">MDIDIDANTEFLVRFKDFDSFKHLIAFMANIISGDDVYMVFTKNNILLSYRLVDIIDDKTFNLEIFCKLDQYFLTKHYYRSNQKMFIVGLDIKLFNKVIKSCKKNHPYFQIERRKDGVYTSKSKKDRKFISTVSIANYKHYEELKYKTSLLKPFCVVTAKDFCDSCLEFQGLSSPIIEIFICSRGFVIVCPNFSMDGNIITADIQKLGEVPKEYQSDVKIRCIVSKSNLVKLSKLEKTCPKGNVRIYVERDENGKLMPLKISHNIGIFGTINSYLEIEEVVEKH</sequence>
<dbReference type="Gene3D" id="3.70.10.10">
    <property type="match status" value="1"/>
</dbReference>
<protein>
    <submittedName>
        <fullName evidence="1">Proliferating cell nuclear antigen</fullName>
    </submittedName>
</protein>
<accession>A0A481Z2B3</accession>
<dbReference type="EMBL" id="MK500428">
    <property type="protein sequence ID" value="QBK89575.1"/>
    <property type="molecule type" value="Genomic_DNA"/>
</dbReference>